<proteinExistence type="predicted"/>
<dbReference type="AlphaFoldDB" id="A0A2P5DYN2"/>
<evidence type="ECO:0000313" key="2">
    <source>
        <dbReference type="EMBL" id="PON78380.1"/>
    </source>
</evidence>
<dbReference type="OrthoDB" id="10429699at2759"/>
<organism evidence="2 3">
    <name type="scientific">Parasponia andersonii</name>
    <name type="common">Sponia andersonii</name>
    <dbReference type="NCBI Taxonomy" id="3476"/>
    <lineage>
        <taxon>Eukaryota</taxon>
        <taxon>Viridiplantae</taxon>
        <taxon>Streptophyta</taxon>
        <taxon>Embryophyta</taxon>
        <taxon>Tracheophyta</taxon>
        <taxon>Spermatophyta</taxon>
        <taxon>Magnoliopsida</taxon>
        <taxon>eudicotyledons</taxon>
        <taxon>Gunneridae</taxon>
        <taxon>Pentapetalae</taxon>
        <taxon>rosids</taxon>
        <taxon>fabids</taxon>
        <taxon>Rosales</taxon>
        <taxon>Cannabaceae</taxon>
        <taxon>Parasponia</taxon>
    </lineage>
</organism>
<keyword evidence="3" id="KW-1185">Reference proteome</keyword>
<comment type="caution">
    <text evidence="2">The sequence shown here is derived from an EMBL/GenBank/DDBJ whole genome shotgun (WGS) entry which is preliminary data.</text>
</comment>
<reference evidence="3" key="1">
    <citation type="submission" date="2016-06" db="EMBL/GenBank/DDBJ databases">
        <title>Parallel loss of symbiosis genes in relatives of nitrogen-fixing non-legume Parasponia.</title>
        <authorList>
            <person name="Van Velzen R."/>
            <person name="Holmer R."/>
            <person name="Bu F."/>
            <person name="Rutten L."/>
            <person name="Van Zeijl A."/>
            <person name="Liu W."/>
            <person name="Santuari L."/>
            <person name="Cao Q."/>
            <person name="Sharma T."/>
            <person name="Shen D."/>
            <person name="Roswanjaya Y."/>
            <person name="Wardhani T."/>
            <person name="Kalhor M.S."/>
            <person name="Jansen J."/>
            <person name="Van den Hoogen J."/>
            <person name="Gungor B."/>
            <person name="Hartog M."/>
            <person name="Hontelez J."/>
            <person name="Verver J."/>
            <person name="Yang W.-C."/>
            <person name="Schijlen E."/>
            <person name="Repin R."/>
            <person name="Schilthuizen M."/>
            <person name="Schranz E."/>
            <person name="Heidstra R."/>
            <person name="Miyata K."/>
            <person name="Fedorova E."/>
            <person name="Kohlen W."/>
            <person name="Bisseling T."/>
            <person name="Smit S."/>
            <person name="Geurts R."/>
        </authorList>
    </citation>
    <scope>NUCLEOTIDE SEQUENCE [LARGE SCALE GENOMIC DNA]</scope>
    <source>
        <strain evidence="3">cv. WU1-14</strain>
    </source>
</reference>
<accession>A0A2P5DYN2</accession>
<evidence type="ECO:0000256" key="1">
    <source>
        <dbReference type="SAM" id="MobiDB-lite"/>
    </source>
</evidence>
<name>A0A2P5DYN2_PARAD</name>
<dbReference type="Proteomes" id="UP000237105">
    <property type="component" value="Unassembled WGS sequence"/>
</dbReference>
<feature type="region of interest" description="Disordered" evidence="1">
    <location>
        <begin position="53"/>
        <end position="89"/>
    </location>
</feature>
<evidence type="ECO:0000313" key="3">
    <source>
        <dbReference type="Proteomes" id="UP000237105"/>
    </source>
</evidence>
<gene>
    <name evidence="2" type="ORF">PanWU01x14_020180</name>
</gene>
<feature type="non-terminal residue" evidence="2">
    <location>
        <position position="1"/>
    </location>
</feature>
<feature type="compositionally biased region" description="Polar residues" evidence="1">
    <location>
        <begin position="75"/>
        <end position="89"/>
    </location>
</feature>
<dbReference type="EMBL" id="JXTB01000009">
    <property type="protein sequence ID" value="PON78380.1"/>
    <property type="molecule type" value="Genomic_DNA"/>
</dbReference>
<protein>
    <submittedName>
        <fullName evidence="2">Uncharacterized protein</fullName>
    </submittedName>
</protein>
<sequence length="129" mass="13929">NGALRSEVCVDRGNDNWDASVEKRQSKARCAFEDKGGDREVLLDGGCNKTVPSCQDAPEHGSVGTDISPDKNKHSSIGQTSQRATTNQPIETAATIGGIEVRGASTNTYKVNLFIFFRGMYTGFSEKIN</sequence>